<reference evidence="4" key="2">
    <citation type="submission" date="2025-08" db="UniProtKB">
        <authorList>
            <consortium name="RefSeq"/>
        </authorList>
    </citation>
    <scope>IDENTIFICATION</scope>
    <source>
        <tissue evidence="4">Leaves</tissue>
    </source>
</reference>
<protein>
    <submittedName>
        <fullName evidence="4">Uncharacterized protein At1g51745</fullName>
    </submittedName>
</protein>
<name>A0A6P6VK84_COFAR</name>
<dbReference type="Proteomes" id="UP001652660">
    <property type="component" value="Chromosome 2c"/>
</dbReference>
<organism evidence="3 4">
    <name type="scientific">Coffea arabica</name>
    <name type="common">Arabian coffee</name>
    <dbReference type="NCBI Taxonomy" id="13443"/>
    <lineage>
        <taxon>Eukaryota</taxon>
        <taxon>Viridiplantae</taxon>
        <taxon>Streptophyta</taxon>
        <taxon>Embryophyta</taxon>
        <taxon>Tracheophyta</taxon>
        <taxon>Spermatophyta</taxon>
        <taxon>Magnoliopsida</taxon>
        <taxon>eudicotyledons</taxon>
        <taxon>Gunneridae</taxon>
        <taxon>Pentapetalae</taxon>
        <taxon>asterids</taxon>
        <taxon>lamiids</taxon>
        <taxon>Gentianales</taxon>
        <taxon>Rubiaceae</taxon>
        <taxon>Ixoroideae</taxon>
        <taxon>Gardenieae complex</taxon>
        <taxon>Bertiereae - Coffeeae clade</taxon>
        <taxon>Coffeeae</taxon>
        <taxon>Coffea</taxon>
    </lineage>
</organism>
<dbReference type="InterPro" id="IPR000313">
    <property type="entry name" value="PWWP_dom"/>
</dbReference>
<keyword evidence="3" id="KW-1185">Reference proteome</keyword>
<dbReference type="Pfam" id="PF00855">
    <property type="entry name" value="PWWP"/>
    <property type="match status" value="1"/>
</dbReference>
<feature type="compositionally biased region" description="Acidic residues" evidence="1">
    <location>
        <begin position="351"/>
        <end position="368"/>
    </location>
</feature>
<gene>
    <name evidence="4" type="primary">LOC113724788</name>
</gene>
<dbReference type="PANTHER" id="PTHR33697:SF2">
    <property type="entry name" value="T17B22.17 PROTEIN"/>
    <property type="match status" value="1"/>
</dbReference>
<reference evidence="3" key="1">
    <citation type="journal article" date="2025" name="Foods">
        <title>Unveiling the Microbial Signatures of Arabica Coffee Cherries: Insights into Ripeness Specific Diversity, Functional Traits, and Implications for Quality and Safety.</title>
        <authorList>
            <consortium name="RefSeq"/>
            <person name="Tenea G.N."/>
            <person name="Cifuentes V."/>
            <person name="Reyes P."/>
            <person name="Cevallos-Vallejos M."/>
        </authorList>
    </citation>
    <scope>NUCLEOTIDE SEQUENCE [LARGE SCALE GENOMIC DNA]</scope>
</reference>
<evidence type="ECO:0000256" key="1">
    <source>
        <dbReference type="SAM" id="MobiDB-lite"/>
    </source>
</evidence>
<dbReference type="GeneID" id="113724788"/>
<dbReference type="Gene3D" id="2.30.30.140">
    <property type="match status" value="1"/>
</dbReference>
<sequence>MGSSETGAGADCSIGSIVWVRRRNGSWWPGKILGPDDLSASHVMSPRSGTPVKLLGREDASVDWYNLEKSKRVKAFRCGEFDDCIERAEASQGMPPKKREKYARREDAILHALELERQMLEKKCGKVGSSTNDEAPYCLRKDLETTSEKSETGKQKMLQPETHQVCQSHCLSAKDKAVSQTICLERVKEENQITVDDDNSAVPPRMRGLQDLGLRAVPSNLKASPSLFPNGSHKPLCDSSAVAHCNDDGLGTEDMANADFENSSDKRKRLYDGLDEDSLAKRRERRRPLLQVLEDSTEVLVPHSKADGSSNITSMSEYEKPGGTIGVTRNRYTCLQPTDLCKEDNMRSAEDTETDSSETDSMDSDTDELASLSEGAASIELQPKYPRRSEVLAESRSVSSEELDDLALGDDLTHPCSVDPALYSMGMSRWQLKGKRSLLKRPVDGADRNLSWGSIEETTPFELETNGRAENYLVEKNSTHKMAGYGSRGPDGISRRTMQWQHCDWNDQQYWEDSGKYFAPVFLGHHHDGSRVMLIDVDLNVQSSYQRQHVKSGNQRQPVPMISLMSKINGQAIVGYPVQVEALENGSSESVLAETDDWGSETPGNETALPPTWRTARRTANFRVPRPDLSSTCDESAKHLQFVDGRRGCSGKSDAGTFGHKGGIMEKHTSSILVDRKSSRKPLKKISLSSNQKIRTLSSIASQQKQSIDRRQSSNNFQVDGLKPELVSTAVACIPVKLVFSRLQEELVGRHP</sequence>
<dbReference type="OrthoDB" id="1908535at2759"/>
<evidence type="ECO:0000259" key="2">
    <source>
        <dbReference type="PROSITE" id="PS50812"/>
    </source>
</evidence>
<evidence type="ECO:0000313" key="3">
    <source>
        <dbReference type="Proteomes" id="UP001652660"/>
    </source>
</evidence>
<dbReference type="InterPro" id="IPR044679">
    <property type="entry name" value="PWWP2-like"/>
</dbReference>
<feature type="region of interest" description="Disordered" evidence="1">
    <location>
        <begin position="343"/>
        <end position="401"/>
    </location>
</feature>
<dbReference type="PROSITE" id="PS50812">
    <property type="entry name" value="PWWP"/>
    <property type="match status" value="1"/>
</dbReference>
<dbReference type="CDD" id="cd05162">
    <property type="entry name" value="PWWP"/>
    <property type="match status" value="1"/>
</dbReference>
<feature type="compositionally biased region" description="Polar residues" evidence="1">
    <location>
        <begin position="307"/>
        <end position="316"/>
    </location>
</feature>
<feature type="domain" description="PWWP" evidence="2">
    <location>
        <begin position="14"/>
        <end position="69"/>
    </location>
</feature>
<evidence type="ECO:0000313" key="4">
    <source>
        <dbReference type="RefSeq" id="XP_027103474.2"/>
    </source>
</evidence>
<dbReference type="PANTHER" id="PTHR33697">
    <property type="entry name" value="T17B22.17 PROTEIN-RELATED"/>
    <property type="match status" value="1"/>
</dbReference>
<proteinExistence type="predicted"/>
<accession>A0A6P6VK84</accession>
<dbReference type="AlphaFoldDB" id="A0A6P6VK84"/>
<feature type="region of interest" description="Disordered" evidence="1">
    <location>
        <begin position="300"/>
        <end position="324"/>
    </location>
</feature>
<dbReference type="SUPFAM" id="SSF63748">
    <property type="entry name" value="Tudor/PWWP/MBT"/>
    <property type="match status" value="1"/>
</dbReference>
<dbReference type="RefSeq" id="XP_027103474.2">
    <property type="nucleotide sequence ID" value="XM_027247673.2"/>
</dbReference>